<feature type="transmembrane region" description="Helical" evidence="1">
    <location>
        <begin position="7"/>
        <end position="29"/>
    </location>
</feature>
<organism evidence="2 3">
    <name type="scientific">Bacillus cereus (strain ZK / E33L)</name>
    <dbReference type="NCBI Taxonomy" id="288681"/>
    <lineage>
        <taxon>Bacteria</taxon>
        <taxon>Bacillati</taxon>
        <taxon>Bacillota</taxon>
        <taxon>Bacilli</taxon>
        <taxon>Bacillales</taxon>
        <taxon>Bacillaceae</taxon>
        <taxon>Bacillus</taxon>
        <taxon>Bacillus cereus group</taxon>
    </lineage>
</organism>
<proteinExistence type="predicted"/>
<reference evidence="3" key="1">
    <citation type="journal article" date="2006" name="J. Bacteriol.">
        <title>Pathogenomic sequence analysis of Bacillus cereus and Bacillus thuringiensis isolates closely related to Bacillus anthracis.</title>
        <authorList>
            <person name="Han C.S."/>
            <person name="Xie G."/>
            <person name="Challacombe J.F."/>
            <person name="Altherr M.R."/>
            <person name="Bhotika S.S."/>
            <person name="Brown N."/>
            <person name="Bruce D."/>
            <person name="Campbell C.S."/>
            <person name="Campbell M.L."/>
            <person name="Chen J."/>
            <person name="Chertkov O."/>
            <person name="Cleland C."/>
            <person name="Dimitrijevic M."/>
            <person name="Doggett N.A."/>
            <person name="Fawcett J.J."/>
            <person name="Glavina T."/>
            <person name="Goodwin L.A."/>
            <person name="Green L.D."/>
            <person name="Hill K.K."/>
            <person name="Hitchcock P."/>
            <person name="Jackson P.J."/>
            <person name="Keim P."/>
            <person name="Kewalramani A.R."/>
            <person name="Longmire J."/>
            <person name="Lucas S."/>
            <person name="Malfatti S."/>
            <person name="McMurry K."/>
            <person name="Meincke L.J."/>
            <person name="Misra M."/>
            <person name="Moseman B.L."/>
            <person name="Mundt M."/>
            <person name="Munk A.C."/>
            <person name="Okinaka R.T."/>
            <person name="Parson-Quintana B."/>
            <person name="Reilly L.P."/>
            <person name="Richardson P."/>
            <person name="Robinson D.L."/>
            <person name="Rubin E."/>
            <person name="Saunders E."/>
            <person name="Tapia R."/>
            <person name="Tesmer J.G."/>
            <person name="Thayer N."/>
            <person name="Thompson L.S."/>
            <person name="Tice H."/>
            <person name="Ticknor L.O."/>
            <person name="Wills P.L."/>
            <person name="Brettin T.S."/>
            <person name="Gilna P."/>
        </authorList>
    </citation>
    <scope>NUCLEOTIDE SEQUENCE [LARGE SCALE GENOMIC DNA]</scope>
    <source>
        <strain evidence="3">ZK / E33L</strain>
    </source>
</reference>
<gene>
    <name evidence="2" type="ordered locus">BCE33L3335</name>
</gene>
<name>Q637J7_BACCZ</name>
<keyword evidence="1" id="KW-1133">Transmembrane helix</keyword>
<evidence type="ECO:0000313" key="2">
    <source>
        <dbReference type="EMBL" id="AAU16928.1"/>
    </source>
</evidence>
<dbReference type="AlphaFoldDB" id="Q637J7"/>
<dbReference type="EMBL" id="CP000001">
    <property type="protein sequence ID" value="AAU16928.1"/>
    <property type="molecule type" value="Genomic_DNA"/>
</dbReference>
<protein>
    <submittedName>
        <fullName evidence="2">Uncharacterized protein</fullName>
    </submittedName>
</protein>
<keyword evidence="1" id="KW-0472">Membrane</keyword>
<sequence length="66" mass="7907">MDCKKHIINILSLFITLLYILLQFIFYPINHLNIQTRFVTLLLDTSFNLQYEKKILIKLQGGEMYD</sequence>
<evidence type="ECO:0000256" key="1">
    <source>
        <dbReference type="SAM" id="Phobius"/>
    </source>
</evidence>
<evidence type="ECO:0000313" key="3">
    <source>
        <dbReference type="Proteomes" id="UP000002612"/>
    </source>
</evidence>
<dbReference type="Proteomes" id="UP000002612">
    <property type="component" value="Chromosome"/>
</dbReference>
<keyword evidence="1" id="KW-0812">Transmembrane</keyword>
<dbReference type="KEGG" id="bcz:BCE33L3335"/>
<accession>Q637J7</accession>